<proteinExistence type="predicted"/>
<dbReference type="RefSeq" id="WP_145240012.1">
    <property type="nucleotide sequence ID" value="NZ_CP036273.1"/>
</dbReference>
<dbReference type="GO" id="GO:0008806">
    <property type="term" value="F:carboxymethylenebutenolidase activity"/>
    <property type="evidence" value="ECO:0007669"/>
    <property type="project" value="UniProtKB-EC"/>
</dbReference>
<dbReference type="OrthoDB" id="9787933at2"/>
<dbReference type="PANTHER" id="PTHR47562:SF2">
    <property type="entry name" value="CARBOXYMETHYLENEBUTENOLIDASE-RELATED"/>
    <property type="match status" value="1"/>
</dbReference>
<keyword evidence="2" id="KW-0378">Hydrolase</keyword>
<dbReference type="PANTHER" id="PTHR47562">
    <property type="match status" value="1"/>
</dbReference>
<dbReference type="AlphaFoldDB" id="A0A517XUN9"/>
<dbReference type="KEGG" id="uli:ETAA1_31860"/>
<dbReference type="EC" id="3.1.1.45" evidence="2"/>
<dbReference type="EMBL" id="CP036273">
    <property type="protein sequence ID" value="QDU21221.1"/>
    <property type="molecule type" value="Genomic_DNA"/>
</dbReference>
<evidence type="ECO:0000259" key="1">
    <source>
        <dbReference type="Pfam" id="PF01738"/>
    </source>
</evidence>
<sequence length="246" mass="26345">MAVTDDVTDLPTPTGPMRTYLYAPNEPGRPPVRRPGVVLYSEIFQQTAPVRRLAVQLASLGYRVAVPEVYHAHEPPGCVLGYDDAGKTRGNALKQVVTLNEFDADIATAVAFLKDHPDGTGAVGSFGICLGGHLAFRAALHPGVRAAACFYPTDLHTGTLGGGADSLTRAGDIRGELLMVFGRQDPHVPAAGRRIIYDALDAAGVWFTWHEFNAAHAFLRDEGDRYDPAAARHAIGLAADLFSRCL</sequence>
<accession>A0A517XUN9</accession>
<protein>
    <submittedName>
        <fullName evidence="2">Carboxymethylenebutenolidase</fullName>
        <ecNumber evidence="2">3.1.1.45</ecNumber>
    </submittedName>
</protein>
<reference evidence="2 3" key="1">
    <citation type="submission" date="2019-02" db="EMBL/GenBank/DDBJ databases">
        <title>Deep-cultivation of Planctomycetes and their phenomic and genomic characterization uncovers novel biology.</title>
        <authorList>
            <person name="Wiegand S."/>
            <person name="Jogler M."/>
            <person name="Boedeker C."/>
            <person name="Pinto D."/>
            <person name="Vollmers J."/>
            <person name="Rivas-Marin E."/>
            <person name="Kohn T."/>
            <person name="Peeters S.H."/>
            <person name="Heuer A."/>
            <person name="Rast P."/>
            <person name="Oberbeckmann S."/>
            <person name="Bunk B."/>
            <person name="Jeske O."/>
            <person name="Meyerdierks A."/>
            <person name="Storesund J.E."/>
            <person name="Kallscheuer N."/>
            <person name="Luecker S."/>
            <person name="Lage O.M."/>
            <person name="Pohl T."/>
            <person name="Merkel B.J."/>
            <person name="Hornburger P."/>
            <person name="Mueller R.-W."/>
            <person name="Bruemmer F."/>
            <person name="Labrenz M."/>
            <person name="Spormann A.M."/>
            <person name="Op den Camp H."/>
            <person name="Overmann J."/>
            <person name="Amann R."/>
            <person name="Jetten M.S.M."/>
            <person name="Mascher T."/>
            <person name="Medema M.H."/>
            <person name="Devos D.P."/>
            <person name="Kaster A.-K."/>
            <person name="Ovreas L."/>
            <person name="Rohde M."/>
            <person name="Galperin M.Y."/>
            <person name="Jogler C."/>
        </authorList>
    </citation>
    <scope>NUCLEOTIDE SEQUENCE [LARGE SCALE GENOMIC DNA]</scope>
    <source>
        <strain evidence="2 3">ETA_A1</strain>
    </source>
</reference>
<keyword evidence="3" id="KW-1185">Reference proteome</keyword>
<dbReference type="Proteomes" id="UP000319576">
    <property type="component" value="Chromosome"/>
</dbReference>
<dbReference type="SUPFAM" id="SSF53474">
    <property type="entry name" value="alpha/beta-Hydrolases"/>
    <property type="match status" value="1"/>
</dbReference>
<dbReference type="InterPro" id="IPR029058">
    <property type="entry name" value="AB_hydrolase_fold"/>
</dbReference>
<gene>
    <name evidence="2" type="primary">clcD_2</name>
    <name evidence="2" type="ORF">ETAA1_31860</name>
</gene>
<dbReference type="Pfam" id="PF01738">
    <property type="entry name" value="DLH"/>
    <property type="match status" value="1"/>
</dbReference>
<feature type="domain" description="Dienelactone hydrolase" evidence="1">
    <location>
        <begin position="17"/>
        <end position="244"/>
    </location>
</feature>
<organism evidence="2 3">
    <name type="scientific">Urbifossiella limnaea</name>
    <dbReference type="NCBI Taxonomy" id="2528023"/>
    <lineage>
        <taxon>Bacteria</taxon>
        <taxon>Pseudomonadati</taxon>
        <taxon>Planctomycetota</taxon>
        <taxon>Planctomycetia</taxon>
        <taxon>Gemmatales</taxon>
        <taxon>Gemmataceae</taxon>
        <taxon>Urbifossiella</taxon>
    </lineage>
</organism>
<name>A0A517XUN9_9BACT</name>
<evidence type="ECO:0000313" key="2">
    <source>
        <dbReference type="EMBL" id="QDU21221.1"/>
    </source>
</evidence>
<dbReference type="Gene3D" id="3.40.50.1820">
    <property type="entry name" value="alpha/beta hydrolase"/>
    <property type="match status" value="1"/>
</dbReference>
<dbReference type="InterPro" id="IPR002925">
    <property type="entry name" value="Dienelactn_hydro"/>
</dbReference>
<evidence type="ECO:0000313" key="3">
    <source>
        <dbReference type="Proteomes" id="UP000319576"/>
    </source>
</evidence>